<dbReference type="SUPFAM" id="SSF143011">
    <property type="entry name" value="RelE-like"/>
    <property type="match status" value="1"/>
</dbReference>
<evidence type="ECO:0000256" key="2">
    <source>
        <dbReference type="ARBA" id="ARBA00022649"/>
    </source>
</evidence>
<proteinExistence type="inferred from homology"/>
<protein>
    <submittedName>
        <fullName evidence="3">Type II toxin-antitoxin system RelE/ParE family toxin</fullName>
    </submittedName>
</protein>
<sequence>MAWTIEFVPAAAKELKALDRQAARRIVKTLEERIAAADDPRTIGSALVGEHAGYWRWRVGDYRVIAQIEDERVTILVVRVAHRREVYR</sequence>
<gene>
    <name evidence="3" type="ORF">E5988_14160</name>
</gene>
<dbReference type="Gene3D" id="3.30.2310.20">
    <property type="entry name" value="RelE-like"/>
    <property type="match status" value="1"/>
</dbReference>
<name>A0ABY2QGV5_9SPHN</name>
<comment type="caution">
    <text evidence="3">The sequence shown here is derived from an EMBL/GenBank/DDBJ whole genome shotgun (WGS) entry which is preliminary data.</text>
</comment>
<dbReference type="Pfam" id="PF05016">
    <property type="entry name" value="ParE_toxin"/>
    <property type="match status" value="1"/>
</dbReference>
<keyword evidence="4" id="KW-1185">Reference proteome</keyword>
<evidence type="ECO:0000313" key="4">
    <source>
        <dbReference type="Proteomes" id="UP000308038"/>
    </source>
</evidence>
<reference evidence="3 4" key="1">
    <citation type="submission" date="2019-04" db="EMBL/GenBank/DDBJ databases">
        <title>Microbes associate with the intestines of laboratory mice.</title>
        <authorList>
            <person name="Navarre W."/>
            <person name="Wong E."/>
            <person name="Huang K.C."/>
            <person name="Tropini C."/>
            <person name="Ng K."/>
            <person name="Yu B."/>
        </authorList>
    </citation>
    <scope>NUCLEOTIDE SEQUENCE [LARGE SCALE GENOMIC DNA]</scope>
    <source>
        <strain evidence="3 4">NM83_B4-11</strain>
    </source>
</reference>
<dbReference type="EMBL" id="SSTI01000011">
    <property type="protein sequence ID" value="THG38451.1"/>
    <property type="molecule type" value="Genomic_DNA"/>
</dbReference>
<comment type="similarity">
    <text evidence="1">Belongs to the RelE toxin family.</text>
</comment>
<dbReference type="PANTHER" id="PTHR35601:SF1">
    <property type="entry name" value="TOXIN RELE"/>
    <property type="match status" value="1"/>
</dbReference>
<dbReference type="InterPro" id="IPR035093">
    <property type="entry name" value="RelE/ParE_toxin_dom_sf"/>
</dbReference>
<accession>A0ABY2QGV5</accession>
<organism evidence="3 4">
    <name type="scientific">Sphingomonas olei</name>
    <dbReference type="NCBI Taxonomy" id="1886787"/>
    <lineage>
        <taxon>Bacteria</taxon>
        <taxon>Pseudomonadati</taxon>
        <taxon>Pseudomonadota</taxon>
        <taxon>Alphaproteobacteria</taxon>
        <taxon>Sphingomonadales</taxon>
        <taxon>Sphingomonadaceae</taxon>
        <taxon>Sphingomonas</taxon>
    </lineage>
</organism>
<evidence type="ECO:0000256" key="1">
    <source>
        <dbReference type="ARBA" id="ARBA00006226"/>
    </source>
</evidence>
<dbReference type="PANTHER" id="PTHR35601">
    <property type="entry name" value="TOXIN RELE"/>
    <property type="match status" value="1"/>
</dbReference>
<keyword evidence="2" id="KW-1277">Toxin-antitoxin system</keyword>
<evidence type="ECO:0000313" key="3">
    <source>
        <dbReference type="EMBL" id="THG38451.1"/>
    </source>
</evidence>
<dbReference type="Proteomes" id="UP000308038">
    <property type="component" value="Unassembled WGS sequence"/>
</dbReference>
<dbReference type="NCBIfam" id="TIGR02385">
    <property type="entry name" value="RelE_StbE"/>
    <property type="match status" value="1"/>
</dbReference>
<dbReference type="InterPro" id="IPR007712">
    <property type="entry name" value="RelE/ParE_toxin"/>
</dbReference>
<dbReference type="RefSeq" id="WP_046409817.1">
    <property type="nucleotide sequence ID" value="NZ_SSTI01000011.1"/>
</dbReference>